<reference evidence="1 2" key="1">
    <citation type="journal article" date="1998" name="Science">
        <title>Genome sequence of the nematode C. elegans: a platform for investigating biology.</title>
        <authorList>
            <consortium name="The C. elegans sequencing consortium"/>
            <person name="Sulson J.E."/>
            <person name="Waterston R."/>
        </authorList>
    </citation>
    <scope>NUCLEOTIDE SEQUENCE [LARGE SCALE GENOMIC DNA]</scope>
    <source>
        <strain evidence="1 2">Bristol N2</strain>
    </source>
</reference>
<dbReference type="CTD" id="190082"/>
<sequence>MHRVKEYQLADNIVTFNHHHSFKIPPKNARPTDVSIIFQEQFATVFEGNMLKWVLQLNRYPLDSPWKLKLVQRAIRDKYPPPQKIQFTLNVMEKDGSVENSLKYVLDGQINEGRVAMESKTFRTDPHGKDLSELMVSAEKNEQELELETQWVYDRDDFADLKYLLEEGAPIETETSESNFDAITAKFPKNLKLITSDGTQFVMTNSEMVCLASGYFRAFLTEHTTELTVECSDVEAINICLVYMVTRHYKKPAQLTPRLASEISSLAEHWFTNPDSEKLRSSLEKHLCLELQTNYEDLPYVCNLMIIAEDAKFRNVETCCIATIVSYHAHDFIRTMIHTRHPLSLRLSTPGANHPDSLAEQVTDAYYQSLKAKSCINAISDD</sequence>
<name>A0A8D9MUD6_CAEEL</name>
<proteinExistence type="predicted"/>
<evidence type="ECO:0000313" key="3">
    <source>
        <dbReference type="WormBase" id="Y49F6B.8"/>
    </source>
</evidence>
<dbReference type="KEGG" id="cel:CELE_Y49F6B.8"/>
<dbReference type="FunCoup" id="A0A8D9MUD6">
    <property type="interactions" value="6"/>
</dbReference>
<dbReference type="InterPro" id="IPR009676">
    <property type="entry name" value="DUF1265"/>
</dbReference>
<protein>
    <submittedName>
        <fullName evidence="1">BTB domain-containing protein</fullName>
    </submittedName>
</protein>
<dbReference type="OrthoDB" id="5833930at2759"/>
<dbReference type="Proteomes" id="UP000001940">
    <property type="component" value="Chromosome II"/>
</dbReference>
<dbReference type="EMBL" id="BX284602">
    <property type="protein sequence ID" value="CCD64719.2"/>
    <property type="molecule type" value="Genomic_DNA"/>
</dbReference>
<dbReference type="WormBase" id="Y49F6B.8">
    <property type="protein sequence ID" value="CE54277"/>
    <property type="gene ID" value="WBGene00021720"/>
</dbReference>
<evidence type="ECO:0000313" key="1">
    <source>
        <dbReference type="EMBL" id="CCD64719.2"/>
    </source>
</evidence>
<dbReference type="AGR" id="WB:WBGene00021720"/>
<dbReference type="AlphaFoldDB" id="A0A8D9MUD6"/>
<keyword evidence="2" id="KW-1185">Reference proteome</keyword>
<gene>
    <name evidence="1" type="ORF">CELE_Y49F6B.8</name>
    <name evidence="1 3" type="ORF">Y49F6B.8</name>
</gene>
<evidence type="ECO:0000313" key="2">
    <source>
        <dbReference type="Proteomes" id="UP000001940"/>
    </source>
</evidence>
<accession>A0A8D9MUD6</accession>
<organism evidence="1 2">
    <name type="scientific">Caenorhabditis elegans</name>
    <dbReference type="NCBI Taxonomy" id="6239"/>
    <lineage>
        <taxon>Eukaryota</taxon>
        <taxon>Metazoa</taxon>
        <taxon>Ecdysozoa</taxon>
        <taxon>Nematoda</taxon>
        <taxon>Chromadorea</taxon>
        <taxon>Rhabditida</taxon>
        <taxon>Rhabditina</taxon>
        <taxon>Rhabditomorpha</taxon>
        <taxon>Rhabditoidea</taxon>
        <taxon>Rhabditidae</taxon>
        <taxon>Peloderinae</taxon>
        <taxon>Caenorhabditis</taxon>
    </lineage>
</organism>
<dbReference type="InParanoid" id="A0A8D9MUD6"/>
<dbReference type="Pfam" id="PF06887">
    <property type="entry name" value="DUF1265"/>
    <property type="match status" value="1"/>
</dbReference>
<dbReference type="GeneID" id="190082"/>